<dbReference type="InterPro" id="IPR051396">
    <property type="entry name" value="Bact_Antivir_Def_Nuclease"/>
</dbReference>
<dbReference type="PANTHER" id="PTHR43581:SF2">
    <property type="entry name" value="EXCINUCLEASE ATPASE SUBUNIT"/>
    <property type="match status" value="1"/>
</dbReference>
<proteinExistence type="predicted"/>
<evidence type="ECO:0000313" key="3">
    <source>
        <dbReference type="Proteomes" id="UP000664332"/>
    </source>
</evidence>
<evidence type="ECO:0000313" key="2">
    <source>
        <dbReference type="EMBL" id="MBN9645264.1"/>
    </source>
</evidence>
<dbReference type="CDD" id="cd00267">
    <property type="entry name" value="ABC_ATPase"/>
    <property type="match status" value="1"/>
</dbReference>
<keyword evidence="2" id="KW-0067">ATP-binding</keyword>
<sequence length="298" mass="32734">MTWRTSLKDKVLITDEGPIYRPADSAIELPVRQTSSTARALCDLLFFITWEADVPSTIIIDEPELNLHPRNQVRLARYLVKLVNLGMRVVITTHSDYIVRELGIATVNHDHGVGGPDGTEPVAAVNMLGEQLQMDIPRINPQDVGVYYTARDNGDAGGITVKQAEDTRQEGRETLFFDDVIADRNIRLDHAFGKGAAVSGISAGLGSFPQARLCEDCVMHNTTGRLPPVERQDGGAVIPAALMPTVPVRRADFPYQHLAQWHLLCRLSHTTVLWGGASRCCCPGVSFQRKTALSSRSL</sequence>
<protein>
    <submittedName>
        <fullName evidence="2">ATP-binding protein</fullName>
    </submittedName>
</protein>
<dbReference type="PANTHER" id="PTHR43581">
    <property type="entry name" value="ATP/GTP PHOSPHATASE"/>
    <property type="match status" value="1"/>
</dbReference>
<accession>A0A939E1I8</accession>
<gene>
    <name evidence="2" type="ORF">JZY06_11675</name>
</gene>
<dbReference type="Proteomes" id="UP000664332">
    <property type="component" value="Unassembled WGS sequence"/>
</dbReference>
<dbReference type="EMBL" id="JAFLEQ010000017">
    <property type="protein sequence ID" value="MBN9645264.1"/>
    <property type="molecule type" value="Genomic_DNA"/>
</dbReference>
<dbReference type="SUPFAM" id="SSF52540">
    <property type="entry name" value="P-loop containing nucleoside triphosphate hydrolases"/>
    <property type="match status" value="1"/>
</dbReference>
<keyword evidence="2" id="KW-0547">Nucleotide-binding</keyword>
<dbReference type="Pfam" id="PF13304">
    <property type="entry name" value="AAA_21"/>
    <property type="match status" value="1"/>
</dbReference>
<feature type="domain" description="ATPase AAA-type core" evidence="1">
    <location>
        <begin position="24"/>
        <end position="99"/>
    </location>
</feature>
<reference evidence="2" key="1">
    <citation type="submission" date="2021-03" db="EMBL/GenBank/DDBJ databases">
        <authorList>
            <person name="Sun Q."/>
        </authorList>
    </citation>
    <scope>NUCLEOTIDE SEQUENCE</scope>
    <source>
        <strain evidence="2">CCM 8862</strain>
    </source>
</reference>
<dbReference type="AlphaFoldDB" id="A0A939E1I8"/>
<dbReference type="GO" id="GO:0016887">
    <property type="term" value="F:ATP hydrolysis activity"/>
    <property type="evidence" value="ECO:0007669"/>
    <property type="project" value="InterPro"/>
</dbReference>
<comment type="caution">
    <text evidence="2">The sequence shown here is derived from an EMBL/GenBank/DDBJ whole genome shotgun (WGS) entry which is preliminary data.</text>
</comment>
<organism evidence="2 3">
    <name type="scientific">Corynebacterium mendelii</name>
    <dbReference type="NCBI Taxonomy" id="2765362"/>
    <lineage>
        <taxon>Bacteria</taxon>
        <taxon>Bacillati</taxon>
        <taxon>Actinomycetota</taxon>
        <taxon>Actinomycetes</taxon>
        <taxon>Mycobacteriales</taxon>
        <taxon>Corynebacteriaceae</taxon>
        <taxon>Corynebacterium</taxon>
    </lineage>
</organism>
<dbReference type="GO" id="GO:0005524">
    <property type="term" value="F:ATP binding"/>
    <property type="evidence" value="ECO:0007669"/>
    <property type="project" value="UniProtKB-KW"/>
</dbReference>
<evidence type="ECO:0000259" key="1">
    <source>
        <dbReference type="Pfam" id="PF13304"/>
    </source>
</evidence>
<dbReference type="InterPro" id="IPR003959">
    <property type="entry name" value="ATPase_AAA_core"/>
</dbReference>
<dbReference type="InterPro" id="IPR027417">
    <property type="entry name" value="P-loop_NTPase"/>
</dbReference>
<dbReference type="Gene3D" id="3.40.50.300">
    <property type="entry name" value="P-loop containing nucleotide triphosphate hydrolases"/>
    <property type="match status" value="1"/>
</dbReference>
<keyword evidence="3" id="KW-1185">Reference proteome</keyword>
<name>A0A939E1I8_9CORY</name>